<evidence type="ECO:0000256" key="1">
    <source>
        <dbReference type="SAM" id="MobiDB-lite"/>
    </source>
</evidence>
<dbReference type="AlphaFoldDB" id="A0A4C1U5R8"/>
<sequence length="586" mass="67010">MTTDWKLQRRTYVYKADRRPGTQMLRVTVGYRRPKIVSRGSLGWRPMSGIENRPPMIETNECRSYKKKTKWVNFSLPNVNNGSGSFLIRNEVELVDTIVFLDLTLDNKPQWGSHIGGLAKKKKLFDLSHHNSMNPIRKTREHDLPPLNSPRGPAPPTNSISQRHKGKMKSLHVSGVSRRSEFIPPLCCRSSVNASPYEALIGHDFIAHRHVRTRSLFLAQCCRADIFLIHKYLCTLLNDPINKLPRKLSPKIVPILEDYVEYYLFIRSAPPGIKNLKFALGINSLRASRKPIEAGDVIAFARPPRLIRFGVDFARRSRGHINYTVNLVCNRHIGDYVRHQLPTRNKLACGVQSTLQRKKLCRSELPANSAVRRNITYKWFLSVEKRFQRNLCYEKNAQNLCEIMGNESSVEDARSLKTELIYKMALSDYQVRSRTLLAGIFRYYRDTPMASGPFCTLQLFETKRVAQLQNFAVNVRWWYVLGIETQRNSPLSLHFNNVPPSQNIGFTQSTPFILIDFNLVISILAYTTLEGPIPVYNRDLYDYTQTRPTNQCPQSPAAGGVSHRRVPNKPTPTPAAARAVTLAKHD</sequence>
<protein>
    <submittedName>
        <fullName evidence="2">Uncharacterized protein</fullName>
    </submittedName>
</protein>
<feature type="region of interest" description="Disordered" evidence="1">
    <location>
        <begin position="548"/>
        <end position="586"/>
    </location>
</feature>
<feature type="compositionally biased region" description="Low complexity" evidence="1">
    <location>
        <begin position="574"/>
        <end position="586"/>
    </location>
</feature>
<comment type="caution">
    <text evidence="2">The sequence shown here is derived from an EMBL/GenBank/DDBJ whole genome shotgun (WGS) entry which is preliminary data.</text>
</comment>
<dbReference type="EMBL" id="BGZK01000127">
    <property type="protein sequence ID" value="GBP21324.1"/>
    <property type="molecule type" value="Genomic_DNA"/>
</dbReference>
<name>A0A4C1U5R8_EUMVA</name>
<proteinExistence type="predicted"/>
<evidence type="ECO:0000313" key="3">
    <source>
        <dbReference type="Proteomes" id="UP000299102"/>
    </source>
</evidence>
<accession>A0A4C1U5R8</accession>
<reference evidence="2 3" key="1">
    <citation type="journal article" date="2019" name="Commun. Biol.">
        <title>The bagworm genome reveals a unique fibroin gene that provides high tensile strength.</title>
        <authorList>
            <person name="Kono N."/>
            <person name="Nakamura H."/>
            <person name="Ohtoshi R."/>
            <person name="Tomita M."/>
            <person name="Numata K."/>
            <person name="Arakawa K."/>
        </authorList>
    </citation>
    <scope>NUCLEOTIDE SEQUENCE [LARGE SCALE GENOMIC DNA]</scope>
</reference>
<keyword evidence="3" id="KW-1185">Reference proteome</keyword>
<evidence type="ECO:0000313" key="2">
    <source>
        <dbReference type="EMBL" id="GBP21324.1"/>
    </source>
</evidence>
<dbReference type="Proteomes" id="UP000299102">
    <property type="component" value="Unassembled WGS sequence"/>
</dbReference>
<organism evidence="2 3">
    <name type="scientific">Eumeta variegata</name>
    <name type="common">Bagworm moth</name>
    <name type="synonym">Eumeta japonica</name>
    <dbReference type="NCBI Taxonomy" id="151549"/>
    <lineage>
        <taxon>Eukaryota</taxon>
        <taxon>Metazoa</taxon>
        <taxon>Ecdysozoa</taxon>
        <taxon>Arthropoda</taxon>
        <taxon>Hexapoda</taxon>
        <taxon>Insecta</taxon>
        <taxon>Pterygota</taxon>
        <taxon>Neoptera</taxon>
        <taxon>Endopterygota</taxon>
        <taxon>Lepidoptera</taxon>
        <taxon>Glossata</taxon>
        <taxon>Ditrysia</taxon>
        <taxon>Tineoidea</taxon>
        <taxon>Psychidae</taxon>
        <taxon>Oiketicinae</taxon>
        <taxon>Eumeta</taxon>
    </lineage>
</organism>
<gene>
    <name evidence="2" type="ORF">EVAR_11720_1</name>
</gene>
<feature type="region of interest" description="Disordered" evidence="1">
    <location>
        <begin position="136"/>
        <end position="164"/>
    </location>
</feature>